<reference evidence="3" key="1">
    <citation type="journal article" name="DNA Res.">
        <title>The physiological potential of anammox bacteria as revealed by their core genome structure.</title>
        <authorList>
            <person name="Okubo T."/>
            <person name="Toyoda A."/>
            <person name="Fukuhara K."/>
            <person name="Uchiyama I."/>
            <person name="Harigaya Y."/>
            <person name="Kuroiwa M."/>
            <person name="Suzuki T."/>
            <person name="Murakami Y."/>
            <person name="Suwa Y."/>
            <person name="Takami H."/>
        </authorList>
    </citation>
    <scope>NUCLEOTIDE SEQUENCE</scope>
    <source>
        <strain evidence="3">317325-2</strain>
    </source>
</reference>
<sequence>MSKPRPNSTTESLSNIAAVALTTASAFLLLVAVALNSPALFYMSTAMIATIGASRLQAWLSVRGLRFERTVPPVVRARDLVTIELTAWSLRKIRRPLIMVSDFLPERMVWQDLSPSLPIAPAFGQAISTQYQFKPLRRGRYVWSRLAVFGSDALGLVTMSRKYETEPSEMLVLPDPLPLDLDFSSAAGWGFSEAEHGRSRGHGIEPRGVRQYFPGDALRHVHWRTTARTGQLMVKEFETGSQSGVSLYLQTERGSDVGEGVDTTLERMCSHLAYSIKQFLRQGVAVQLPGRELDPETQPPQEREQNLMRLLAEIEAIDEAPLSSRILSTIPELAPNNIVYVFVAVEDAGLPGAIGQLRRAGHDVTAVLYDAERFAPPKRKSSLSSATNPNFVDDLCDAGATILLAPLGGAP</sequence>
<dbReference type="Pfam" id="PF01882">
    <property type="entry name" value="DUF58"/>
    <property type="match status" value="1"/>
</dbReference>
<organism evidence="3 4">
    <name type="scientific">Candidatus Nitrosymbiomonas proteolyticus</name>
    <dbReference type="NCBI Taxonomy" id="2608984"/>
    <lineage>
        <taxon>Bacteria</taxon>
        <taxon>Bacillati</taxon>
        <taxon>Armatimonadota</taxon>
        <taxon>Armatimonadota incertae sedis</taxon>
        <taxon>Candidatus Nitrosymbiomonas</taxon>
    </lineage>
</organism>
<accession>A0A809RB62</accession>
<evidence type="ECO:0000313" key="3">
    <source>
        <dbReference type="EMBL" id="BBO24679.1"/>
    </source>
</evidence>
<dbReference type="EMBL" id="AP021858">
    <property type="protein sequence ID" value="BBO24679.1"/>
    <property type="molecule type" value="Genomic_DNA"/>
</dbReference>
<feature type="domain" description="DUF58" evidence="2">
    <location>
        <begin position="209"/>
        <end position="322"/>
    </location>
</feature>
<proteinExistence type="predicted"/>
<dbReference type="InterPro" id="IPR002881">
    <property type="entry name" value="DUF58"/>
</dbReference>
<gene>
    <name evidence="3" type="ORF">NPRO_22740</name>
</gene>
<dbReference type="PANTHER" id="PTHR34351">
    <property type="entry name" value="SLR1927 PROTEIN-RELATED"/>
    <property type="match status" value="1"/>
</dbReference>
<keyword evidence="1" id="KW-0472">Membrane</keyword>
<dbReference type="AlphaFoldDB" id="A0A809RB62"/>
<keyword evidence="1" id="KW-1133">Transmembrane helix</keyword>
<keyword evidence="1" id="KW-0812">Transmembrane</keyword>
<protein>
    <recommendedName>
        <fullName evidence="2">DUF58 domain-containing protein</fullName>
    </recommendedName>
</protein>
<dbReference type="PANTHER" id="PTHR34351:SF1">
    <property type="entry name" value="SLR1927 PROTEIN"/>
    <property type="match status" value="1"/>
</dbReference>
<dbReference type="KEGG" id="npy:NPRO_22740"/>
<feature type="transmembrane region" description="Helical" evidence="1">
    <location>
        <begin position="12"/>
        <end position="35"/>
    </location>
</feature>
<dbReference type="Proteomes" id="UP000662873">
    <property type="component" value="Chromosome"/>
</dbReference>
<name>A0A809RB62_9BACT</name>
<evidence type="ECO:0000259" key="2">
    <source>
        <dbReference type="Pfam" id="PF01882"/>
    </source>
</evidence>
<evidence type="ECO:0000313" key="4">
    <source>
        <dbReference type="Proteomes" id="UP000662873"/>
    </source>
</evidence>
<evidence type="ECO:0000256" key="1">
    <source>
        <dbReference type="SAM" id="Phobius"/>
    </source>
</evidence>